<dbReference type="AlphaFoldDB" id="A0A0V0GXF8"/>
<evidence type="ECO:0000313" key="1">
    <source>
        <dbReference type="EMBL" id="JAP12112.1"/>
    </source>
</evidence>
<dbReference type="EMBL" id="GEDG01030122">
    <property type="protein sequence ID" value="JAP12112.1"/>
    <property type="molecule type" value="Transcribed_RNA"/>
</dbReference>
<name>A0A0V0GXF8_SOLCH</name>
<sequence>MQMVLTTLLQVKLRAKVNVPSNELQIITMRNYVFYPNLINSCLQVIHASSDSCIGSVSSSLKTPRGEPCTDRSTSPVLGNLRVLGVIPTDNGLLFTSGVCRVSCSSNI</sequence>
<reference evidence="1" key="1">
    <citation type="submission" date="2015-12" db="EMBL/GenBank/DDBJ databases">
        <title>Gene expression during late stages of embryo sac development: a critical building block for successful pollen-pistil interactions.</title>
        <authorList>
            <person name="Liu Y."/>
            <person name="Joly V."/>
            <person name="Sabar M."/>
            <person name="Matton D.P."/>
        </authorList>
    </citation>
    <scope>NUCLEOTIDE SEQUENCE</scope>
</reference>
<accession>A0A0V0GXF8</accession>
<organism evidence="1">
    <name type="scientific">Solanum chacoense</name>
    <name type="common">Chaco potato</name>
    <dbReference type="NCBI Taxonomy" id="4108"/>
    <lineage>
        <taxon>Eukaryota</taxon>
        <taxon>Viridiplantae</taxon>
        <taxon>Streptophyta</taxon>
        <taxon>Embryophyta</taxon>
        <taxon>Tracheophyta</taxon>
        <taxon>Spermatophyta</taxon>
        <taxon>Magnoliopsida</taxon>
        <taxon>eudicotyledons</taxon>
        <taxon>Gunneridae</taxon>
        <taxon>Pentapetalae</taxon>
        <taxon>asterids</taxon>
        <taxon>lamiids</taxon>
        <taxon>Solanales</taxon>
        <taxon>Solanaceae</taxon>
        <taxon>Solanoideae</taxon>
        <taxon>Solaneae</taxon>
        <taxon>Solanum</taxon>
    </lineage>
</organism>
<proteinExistence type="predicted"/>
<protein>
    <submittedName>
        <fullName evidence="1">Putative ovule protein</fullName>
    </submittedName>
</protein>
<dbReference type="EMBL" id="GEDG01032624">
    <property type="protein sequence ID" value="JAP10714.1"/>
    <property type="molecule type" value="Transcribed_RNA"/>
</dbReference>